<evidence type="ECO:0000313" key="1">
    <source>
        <dbReference type="EMBL" id="PWN54160.1"/>
    </source>
</evidence>
<proteinExistence type="predicted"/>
<reference evidence="1 2" key="1">
    <citation type="journal article" date="2018" name="Mol. Biol. Evol.">
        <title>Broad Genomic Sampling Reveals a Smut Pathogenic Ancestry of the Fungal Clade Ustilaginomycotina.</title>
        <authorList>
            <person name="Kijpornyongpan T."/>
            <person name="Mondo S.J."/>
            <person name="Barry K."/>
            <person name="Sandor L."/>
            <person name="Lee J."/>
            <person name="Lipzen A."/>
            <person name="Pangilinan J."/>
            <person name="LaButti K."/>
            <person name="Hainaut M."/>
            <person name="Henrissat B."/>
            <person name="Grigoriev I.V."/>
            <person name="Spatafora J.W."/>
            <person name="Aime M.C."/>
        </authorList>
    </citation>
    <scope>NUCLEOTIDE SEQUENCE [LARGE SCALE GENOMIC DNA]</scope>
    <source>
        <strain evidence="1 2">SA 807</strain>
    </source>
</reference>
<keyword evidence="2" id="KW-1185">Reference proteome</keyword>
<organism evidence="1 2">
    <name type="scientific">Violaceomyces palustris</name>
    <dbReference type="NCBI Taxonomy" id="1673888"/>
    <lineage>
        <taxon>Eukaryota</taxon>
        <taxon>Fungi</taxon>
        <taxon>Dikarya</taxon>
        <taxon>Basidiomycota</taxon>
        <taxon>Ustilaginomycotina</taxon>
        <taxon>Ustilaginomycetes</taxon>
        <taxon>Violaceomycetales</taxon>
        <taxon>Violaceomycetaceae</taxon>
        <taxon>Violaceomyces</taxon>
    </lineage>
</organism>
<dbReference type="EMBL" id="KZ819694">
    <property type="protein sequence ID" value="PWN54160.1"/>
    <property type="molecule type" value="Genomic_DNA"/>
</dbReference>
<sequence length="233" mass="25623">MARINLFALVAVVALLGVGTASASESNALSSSPVSAATNLVEKVFDEDNKEIQFFNSIFGDDDDDDYDEEQLKAREILRRSKHHHKHSRKKSSKKLYTIGADANDEIWDKSVQITWYAANDLKNPQCGNGGGSWQPENSCHIGAVVKNWSNGPQCGEFVKLCNKKAGNHCVKVRVIDKCAGCGSGHVDLTKSAFKKLSPSGTLTEGRIHGLQMYRSKKPNPWDLSLFGPFKLQ</sequence>
<name>A0ACD0P7V5_9BASI</name>
<evidence type="ECO:0000313" key="2">
    <source>
        <dbReference type="Proteomes" id="UP000245626"/>
    </source>
</evidence>
<dbReference type="Proteomes" id="UP000245626">
    <property type="component" value="Unassembled WGS sequence"/>
</dbReference>
<accession>A0ACD0P7V5</accession>
<protein>
    <submittedName>
        <fullName evidence="1">Uncharacterized protein</fullName>
    </submittedName>
</protein>
<gene>
    <name evidence="1" type="ORF">IE53DRAFT_383294</name>
</gene>